<proteinExistence type="predicted"/>
<sequence>MWEQIKAIFNILFSKEVTTGQKPDRQKQPGIHKTHRKIHQGALQRLMYSADKKNREDKRRKQEKSNQSKLEKQHRKLHLYLVGLAEIRDIFFNNKTKSSPKK</sequence>
<feature type="compositionally biased region" description="Basic and acidic residues" evidence="1">
    <location>
        <begin position="50"/>
        <end position="71"/>
    </location>
</feature>
<protein>
    <recommendedName>
        <fullName evidence="4">Transposase</fullName>
    </recommendedName>
</protein>
<feature type="region of interest" description="Disordered" evidence="1">
    <location>
        <begin position="18"/>
        <end position="73"/>
    </location>
</feature>
<dbReference type="EMBL" id="JAFKCT010000009">
    <property type="protein sequence ID" value="MBN7812888.1"/>
    <property type="molecule type" value="Genomic_DNA"/>
</dbReference>
<gene>
    <name evidence="2" type="ORF">J0A68_18170</name>
</gene>
<evidence type="ECO:0000313" key="2">
    <source>
        <dbReference type="EMBL" id="MBN7812888.1"/>
    </source>
</evidence>
<dbReference type="RefSeq" id="WP_206579662.1">
    <property type="nucleotide sequence ID" value="NZ_JAFKCT010000009.1"/>
</dbReference>
<evidence type="ECO:0000256" key="1">
    <source>
        <dbReference type="SAM" id="MobiDB-lite"/>
    </source>
</evidence>
<feature type="compositionally biased region" description="Basic residues" evidence="1">
    <location>
        <begin position="30"/>
        <end position="39"/>
    </location>
</feature>
<accession>A0ABS3C6Y9</accession>
<organism evidence="2 3">
    <name type="scientific">Algoriphagus oliviformis</name>
    <dbReference type="NCBI Taxonomy" id="2811231"/>
    <lineage>
        <taxon>Bacteria</taxon>
        <taxon>Pseudomonadati</taxon>
        <taxon>Bacteroidota</taxon>
        <taxon>Cytophagia</taxon>
        <taxon>Cytophagales</taxon>
        <taxon>Cyclobacteriaceae</taxon>
        <taxon>Algoriphagus</taxon>
    </lineage>
</organism>
<dbReference type="Proteomes" id="UP000664317">
    <property type="component" value="Unassembled WGS sequence"/>
</dbReference>
<name>A0ABS3C6Y9_9BACT</name>
<comment type="caution">
    <text evidence="2">The sequence shown here is derived from an EMBL/GenBank/DDBJ whole genome shotgun (WGS) entry which is preliminary data.</text>
</comment>
<keyword evidence="3" id="KW-1185">Reference proteome</keyword>
<evidence type="ECO:0000313" key="3">
    <source>
        <dbReference type="Proteomes" id="UP000664317"/>
    </source>
</evidence>
<evidence type="ECO:0008006" key="4">
    <source>
        <dbReference type="Google" id="ProtNLM"/>
    </source>
</evidence>
<reference evidence="2 3" key="1">
    <citation type="submission" date="2021-03" db="EMBL/GenBank/DDBJ databases">
        <title>novel species isolated from a fishpond in China.</title>
        <authorList>
            <person name="Lu H."/>
            <person name="Cai Z."/>
        </authorList>
    </citation>
    <scope>NUCLEOTIDE SEQUENCE [LARGE SCALE GENOMIC DNA]</scope>
    <source>
        <strain evidence="2 3">H41</strain>
    </source>
</reference>